<reference evidence="2 4" key="3">
    <citation type="submission" date="2020-11" db="EMBL/GenBank/DDBJ databases">
        <title>Closed and high quality bacterial genomes of the OMM12 community.</title>
        <authorList>
            <person name="Marbouty M."/>
            <person name="Lamy-Besnier Q."/>
            <person name="Debarbieux L."/>
            <person name="Koszul R."/>
        </authorList>
    </citation>
    <scope>NUCLEOTIDE SEQUENCE [LARGE SCALE GENOMIC DNA]</scope>
    <source>
        <strain evidence="2 4">KB18</strain>
    </source>
</reference>
<dbReference type="RefSeq" id="WP_066536857.1">
    <property type="nucleotide sequence ID" value="NZ_CP021422.1"/>
</dbReference>
<dbReference type="Proteomes" id="UP000196710">
    <property type="component" value="Chromosome"/>
</dbReference>
<dbReference type="Proteomes" id="UP000596035">
    <property type="component" value="Chromosome"/>
</dbReference>
<gene>
    <name evidence="1" type="ORF">ADH66_00875</name>
    <name evidence="2" type="ORF">I5Q82_10865</name>
</gene>
<evidence type="ECO:0000313" key="1">
    <source>
        <dbReference type="EMBL" id="ASB39338.1"/>
    </source>
</evidence>
<dbReference type="KEGG" id="amur:ADH66_00875"/>
<reference evidence="1" key="1">
    <citation type="journal article" date="2017" name="Genome Announc.">
        <title>High-Quality Whole-Genome Sequences of the Oligo-Mouse-Microbiota Bacterial Community.</title>
        <authorList>
            <person name="Garzetti D."/>
            <person name="Brugiroux S."/>
            <person name="Bunk B."/>
            <person name="Pukall R."/>
            <person name="McCoy K.D."/>
            <person name="Macpherson A.J."/>
            <person name="Stecher B."/>
        </authorList>
    </citation>
    <scope>NUCLEOTIDE SEQUENCE</scope>
    <source>
        <strain evidence="1">KB18</strain>
    </source>
</reference>
<accession>A0A1Z2XLM6</accession>
<organism evidence="2 4">
    <name type="scientific">Acutalibacter muris</name>
    <dbReference type="NCBI Taxonomy" id="1796620"/>
    <lineage>
        <taxon>Bacteria</taxon>
        <taxon>Bacillati</taxon>
        <taxon>Bacillota</taxon>
        <taxon>Clostridia</taxon>
        <taxon>Eubacteriales</taxon>
        <taxon>Acutalibacteraceae</taxon>
        <taxon>Acutalibacter</taxon>
    </lineage>
</organism>
<evidence type="ECO:0000313" key="2">
    <source>
        <dbReference type="EMBL" id="QQR28627.1"/>
    </source>
</evidence>
<dbReference type="EMBL" id="CP065321">
    <property type="protein sequence ID" value="QQR28627.1"/>
    <property type="molecule type" value="Genomic_DNA"/>
</dbReference>
<reference evidence="3" key="2">
    <citation type="submission" date="2017-05" db="EMBL/GenBank/DDBJ databases">
        <title>Improved OligoMM genomes.</title>
        <authorList>
            <person name="Garzetti D."/>
        </authorList>
    </citation>
    <scope>NUCLEOTIDE SEQUENCE [LARGE SCALE GENOMIC DNA]</scope>
    <source>
        <strain evidence="3">KB18</strain>
    </source>
</reference>
<name>A0A1Z2XLM6_9FIRM</name>
<protein>
    <submittedName>
        <fullName evidence="2">Uncharacterized protein</fullName>
    </submittedName>
</protein>
<evidence type="ECO:0000313" key="4">
    <source>
        <dbReference type="Proteomes" id="UP000596035"/>
    </source>
</evidence>
<evidence type="ECO:0000313" key="3">
    <source>
        <dbReference type="Proteomes" id="UP000196710"/>
    </source>
</evidence>
<sequence>MNQFKTEVEPISIEGFQVVSGELFSHVSSYALPSCTIWGSGITFNRISLTALNCCERIRLEVHPQKKSLLAVPVTIKDKDSIIWRKNKKEYAPRRMESVRFSSQIYTIWGWDTGCVYKAVGHVVTVEDKVMLLFDFSAPEQWKAKEKKTAK</sequence>
<dbReference type="EMBL" id="CP021422">
    <property type="protein sequence ID" value="ASB39338.1"/>
    <property type="molecule type" value="Genomic_DNA"/>
</dbReference>
<proteinExistence type="predicted"/>
<keyword evidence="3" id="KW-1185">Reference proteome</keyword>
<dbReference type="AlphaFoldDB" id="A0A1Z2XLM6"/>